<feature type="chain" id="PRO_5047249634" evidence="5">
    <location>
        <begin position="22"/>
        <end position="233"/>
    </location>
</feature>
<evidence type="ECO:0000256" key="2">
    <source>
        <dbReference type="ARBA" id="ARBA00022670"/>
    </source>
</evidence>
<dbReference type="Proteomes" id="UP001516662">
    <property type="component" value="Unassembled WGS sequence"/>
</dbReference>
<keyword evidence="5" id="KW-0732">Signal</keyword>
<dbReference type="PANTHER" id="PTHR47053">
    <property type="entry name" value="MUREIN DD-ENDOPEPTIDASE MEPH-RELATED"/>
    <property type="match status" value="1"/>
</dbReference>
<reference evidence="7 8" key="1">
    <citation type="submission" date="2020-10" db="EMBL/GenBank/DDBJ databases">
        <title>Bacillus sp. HD4P25, an endophyte from a halophyte.</title>
        <authorList>
            <person name="Sun J.-Q."/>
        </authorList>
    </citation>
    <scope>NUCLEOTIDE SEQUENCE [LARGE SCALE GENOMIC DNA]</scope>
    <source>
        <strain evidence="7 8">YIM 93174</strain>
    </source>
</reference>
<dbReference type="Gene3D" id="3.90.1720.10">
    <property type="entry name" value="endopeptidase domain like (from Nostoc punctiforme)"/>
    <property type="match status" value="1"/>
</dbReference>
<dbReference type="InterPro" id="IPR000064">
    <property type="entry name" value="NLP_P60_dom"/>
</dbReference>
<keyword evidence="2" id="KW-0645">Protease</keyword>
<evidence type="ECO:0000256" key="3">
    <source>
        <dbReference type="ARBA" id="ARBA00022801"/>
    </source>
</evidence>
<dbReference type="InterPro" id="IPR051202">
    <property type="entry name" value="Peptidase_C40"/>
</dbReference>
<keyword evidence="3" id="KW-0378">Hydrolase</keyword>
<evidence type="ECO:0000256" key="5">
    <source>
        <dbReference type="SAM" id="SignalP"/>
    </source>
</evidence>
<evidence type="ECO:0000256" key="1">
    <source>
        <dbReference type="ARBA" id="ARBA00007074"/>
    </source>
</evidence>
<dbReference type="EMBL" id="JADCLJ010000007">
    <property type="protein sequence ID" value="MBE4907091.1"/>
    <property type="molecule type" value="Genomic_DNA"/>
</dbReference>
<gene>
    <name evidence="7" type="ORF">IMZ08_03340</name>
</gene>
<feature type="signal peptide" evidence="5">
    <location>
        <begin position="1"/>
        <end position="21"/>
    </location>
</feature>
<evidence type="ECO:0000313" key="8">
    <source>
        <dbReference type="Proteomes" id="UP001516662"/>
    </source>
</evidence>
<feature type="domain" description="NlpC/P60" evidence="6">
    <location>
        <begin position="29"/>
        <end position="151"/>
    </location>
</feature>
<evidence type="ECO:0000259" key="6">
    <source>
        <dbReference type="PROSITE" id="PS51935"/>
    </source>
</evidence>
<dbReference type="Pfam" id="PF00877">
    <property type="entry name" value="NLPC_P60"/>
    <property type="match status" value="1"/>
</dbReference>
<sequence>MRKFLSIFVLTIIISFPTVLFGNNTAAAESHGEEIATYGKEFLGVSYKFGGTTPSSGFDCSGYLTYVFNKFNISLPRTAADQYQAGEKVSNKDIVVGDLVFFTTYKSGASHAGIYVGDNKFIHASSSKGIMISSLDERYWKTRYLGARRFITSSTNLTVKDGQIGVLTINESINLWKRTDDNQLQEVRVLQKGEKYRVYGYDDKFGGQYDLGGGLYVTNIDSHIVYSELTSKR</sequence>
<keyword evidence="4" id="KW-0788">Thiol protease</keyword>
<proteinExistence type="inferred from homology"/>
<name>A0ABR9QF11_9BACI</name>
<dbReference type="RefSeq" id="WP_193534567.1">
    <property type="nucleotide sequence ID" value="NZ_JADCLJ010000007.1"/>
</dbReference>
<organism evidence="7 8">
    <name type="scientific">Litchfieldia luteola</name>
    <dbReference type="NCBI Taxonomy" id="682179"/>
    <lineage>
        <taxon>Bacteria</taxon>
        <taxon>Bacillati</taxon>
        <taxon>Bacillota</taxon>
        <taxon>Bacilli</taxon>
        <taxon>Bacillales</taxon>
        <taxon>Bacillaceae</taxon>
        <taxon>Litchfieldia</taxon>
    </lineage>
</organism>
<evidence type="ECO:0000256" key="4">
    <source>
        <dbReference type="ARBA" id="ARBA00022807"/>
    </source>
</evidence>
<dbReference type="SUPFAM" id="SSF54001">
    <property type="entry name" value="Cysteine proteinases"/>
    <property type="match status" value="1"/>
</dbReference>
<comment type="similarity">
    <text evidence="1">Belongs to the peptidase C40 family.</text>
</comment>
<keyword evidence="8" id="KW-1185">Reference proteome</keyword>
<protein>
    <submittedName>
        <fullName evidence="7">C40 family peptidase</fullName>
    </submittedName>
</protein>
<comment type="caution">
    <text evidence="7">The sequence shown here is derived from an EMBL/GenBank/DDBJ whole genome shotgun (WGS) entry which is preliminary data.</text>
</comment>
<dbReference type="InterPro" id="IPR038765">
    <property type="entry name" value="Papain-like_cys_pep_sf"/>
</dbReference>
<dbReference type="PROSITE" id="PS51935">
    <property type="entry name" value="NLPC_P60"/>
    <property type="match status" value="1"/>
</dbReference>
<evidence type="ECO:0000313" key="7">
    <source>
        <dbReference type="EMBL" id="MBE4907091.1"/>
    </source>
</evidence>
<accession>A0ABR9QF11</accession>
<dbReference type="PANTHER" id="PTHR47053:SF1">
    <property type="entry name" value="MUREIN DD-ENDOPEPTIDASE MEPH-RELATED"/>
    <property type="match status" value="1"/>
</dbReference>